<dbReference type="Proteomes" id="UP001057753">
    <property type="component" value="Unassembled WGS sequence"/>
</dbReference>
<evidence type="ECO:0000256" key="1">
    <source>
        <dbReference type="ARBA" id="ARBA00022630"/>
    </source>
</evidence>
<dbReference type="SUPFAM" id="SSF52091">
    <property type="entry name" value="SpoIIaa-like"/>
    <property type="match status" value="1"/>
</dbReference>
<evidence type="ECO:0000256" key="2">
    <source>
        <dbReference type="ARBA" id="ARBA00022643"/>
    </source>
</evidence>
<dbReference type="SUPFAM" id="SSF55785">
    <property type="entry name" value="PYP-like sensor domain (PAS domain)"/>
    <property type="match status" value="1"/>
</dbReference>
<keyword evidence="2" id="KW-0288">FMN</keyword>
<dbReference type="PANTHER" id="PTHR47429:SF2">
    <property type="entry name" value="PROTEIN TWIN LOV 1"/>
    <property type="match status" value="1"/>
</dbReference>
<sequence length="254" mass="28931">MPNIQNLKNKILEKTHLVFIVTDPDQEDNPIIYANEGFTALTGYSQEEVIGQNCRLLQGEDTDPETVYKLNEAIKNRQAVSVQILNYKKNGESFWNLLHIDPIYLEEEDKHYFVGIQKDITDVKLAEQQLAKYHREIELLSVPLVPVKVGVSVLPLIGDIDERRVEIIVNNVLTEMEKDEIETLILDFSGFTNMDESATTGIFQLNDLLKLKGIHLIITGITPKIAMRTNRYNIDLSRFTTFGSVKQAVEALEN</sequence>
<evidence type="ECO:0000259" key="4">
    <source>
        <dbReference type="PROSITE" id="PS50112"/>
    </source>
</evidence>
<keyword evidence="1" id="KW-0285">Flavoprotein</keyword>
<dbReference type="Gene3D" id="3.30.750.24">
    <property type="entry name" value="STAS domain"/>
    <property type="match status" value="1"/>
</dbReference>
<dbReference type="PROSITE" id="PS50112">
    <property type="entry name" value="PAS"/>
    <property type="match status" value="1"/>
</dbReference>
<dbReference type="PANTHER" id="PTHR47429">
    <property type="entry name" value="PROTEIN TWIN LOV 1"/>
    <property type="match status" value="1"/>
</dbReference>
<feature type="domain" description="STAS" evidence="6">
    <location>
        <begin position="150"/>
        <end position="252"/>
    </location>
</feature>
<dbReference type="PROSITE" id="PS50801">
    <property type="entry name" value="STAS"/>
    <property type="match status" value="1"/>
</dbReference>
<protein>
    <submittedName>
        <fullName evidence="7">PAS domain-containing protein</fullName>
    </submittedName>
</protein>
<evidence type="ECO:0000259" key="5">
    <source>
        <dbReference type="PROSITE" id="PS50113"/>
    </source>
</evidence>
<dbReference type="SMART" id="SM00086">
    <property type="entry name" value="PAC"/>
    <property type="match status" value="1"/>
</dbReference>
<dbReference type="AlphaFoldDB" id="A0A9Q4G0A0"/>
<dbReference type="CDD" id="cd07041">
    <property type="entry name" value="STAS_RsbR_RsbS_like"/>
    <property type="match status" value="1"/>
</dbReference>
<dbReference type="Gene3D" id="3.30.450.20">
    <property type="entry name" value="PAS domain"/>
    <property type="match status" value="1"/>
</dbReference>
<dbReference type="InterPro" id="IPR000700">
    <property type="entry name" value="PAS-assoc_C"/>
</dbReference>
<dbReference type="InterPro" id="IPR000014">
    <property type="entry name" value="PAS"/>
</dbReference>
<dbReference type="SMART" id="SM00091">
    <property type="entry name" value="PAS"/>
    <property type="match status" value="1"/>
</dbReference>
<accession>A0A9Q4G0A0</accession>
<organism evidence="7 8">
    <name type="scientific">Salipaludibacillus agaradhaerens</name>
    <name type="common">Bacillus agaradhaerens</name>
    <dbReference type="NCBI Taxonomy" id="76935"/>
    <lineage>
        <taxon>Bacteria</taxon>
        <taxon>Bacillati</taxon>
        <taxon>Bacillota</taxon>
        <taxon>Bacilli</taxon>
        <taxon>Bacillales</taxon>
        <taxon>Bacillaceae</taxon>
    </lineage>
</organism>
<dbReference type="InterPro" id="IPR036513">
    <property type="entry name" value="STAS_dom_sf"/>
</dbReference>
<evidence type="ECO:0000313" key="7">
    <source>
        <dbReference type="EMBL" id="MCR6097862.1"/>
    </source>
</evidence>
<evidence type="ECO:0000259" key="6">
    <source>
        <dbReference type="PROSITE" id="PS50801"/>
    </source>
</evidence>
<dbReference type="EMBL" id="JABXYM010000001">
    <property type="protein sequence ID" value="MCR6097862.1"/>
    <property type="molecule type" value="Genomic_DNA"/>
</dbReference>
<dbReference type="InterPro" id="IPR001610">
    <property type="entry name" value="PAC"/>
</dbReference>
<dbReference type="InterPro" id="IPR035965">
    <property type="entry name" value="PAS-like_dom_sf"/>
</dbReference>
<name>A0A9Q4G0A0_SALAG</name>
<dbReference type="NCBIfam" id="TIGR00229">
    <property type="entry name" value="sensory_box"/>
    <property type="match status" value="1"/>
</dbReference>
<dbReference type="InterPro" id="IPR002645">
    <property type="entry name" value="STAS_dom"/>
</dbReference>
<dbReference type="PROSITE" id="PS50113">
    <property type="entry name" value="PAC"/>
    <property type="match status" value="1"/>
</dbReference>
<feature type="domain" description="PAC" evidence="5">
    <location>
        <begin position="78"/>
        <end position="132"/>
    </location>
</feature>
<dbReference type="OrthoDB" id="9812260at2"/>
<proteinExistence type="predicted"/>
<evidence type="ECO:0000313" key="8">
    <source>
        <dbReference type="Proteomes" id="UP001057753"/>
    </source>
</evidence>
<dbReference type="CDD" id="cd00130">
    <property type="entry name" value="PAS"/>
    <property type="match status" value="1"/>
</dbReference>
<dbReference type="RefSeq" id="WP_078578080.1">
    <property type="nucleotide sequence ID" value="NZ_JABXYM010000001.1"/>
</dbReference>
<comment type="caution">
    <text evidence="7">The sequence shown here is derived from an EMBL/GenBank/DDBJ whole genome shotgun (WGS) entry which is preliminary data.</text>
</comment>
<evidence type="ECO:0000256" key="3">
    <source>
        <dbReference type="ARBA" id="ARBA00022991"/>
    </source>
</evidence>
<feature type="domain" description="PAS" evidence="4">
    <location>
        <begin position="4"/>
        <end position="77"/>
    </location>
</feature>
<dbReference type="Pfam" id="PF01740">
    <property type="entry name" value="STAS"/>
    <property type="match status" value="1"/>
</dbReference>
<gene>
    <name evidence="7" type="ORF">HXA33_15100</name>
</gene>
<dbReference type="Pfam" id="PF13426">
    <property type="entry name" value="PAS_9"/>
    <property type="match status" value="1"/>
</dbReference>
<reference evidence="7" key="1">
    <citation type="submission" date="2020-06" db="EMBL/GenBank/DDBJ databases">
        <title>Insight into the genomes of haloalkaliphilic bacilli from Kenyan soda lakes.</title>
        <authorList>
            <person name="Mwirichia R."/>
            <person name="Villamizar G.C."/>
            <person name="Poehlein A."/>
            <person name="Mugweru J."/>
            <person name="Kipnyargis A."/>
            <person name="Kiplimo D."/>
            <person name="Orwa P."/>
            <person name="Daniel R."/>
        </authorList>
    </citation>
    <scope>NUCLEOTIDE SEQUENCE</scope>
    <source>
        <strain evidence="7">B1096_S55</strain>
    </source>
</reference>
<keyword evidence="8" id="KW-1185">Reference proteome</keyword>
<keyword evidence="3" id="KW-0157">Chromophore</keyword>